<gene>
    <name evidence="2" type="ORF">MSAN_01526000</name>
</gene>
<proteinExistence type="predicted"/>
<accession>A0A8H6Y7Q1</accession>
<reference evidence="2" key="1">
    <citation type="submission" date="2020-05" db="EMBL/GenBank/DDBJ databases">
        <title>Mycena genomes resolve the evolution of fungal bioluminescence.</title>
        <authorList>
            <person name="Tsai I.J."/>
        </authorList>
    </citation>
    <scope>NUCLEOTIDE SEQUENCE</scope>
    <source>
        <strain evidence="2">160909Yilan</strain>
    </source>
</reference>
<comment type="caution">
    <text evidence="2">The sequence shown here is derived from an EMBL/GenBank/DDBJ whole genome shotgun (WGS) entry which is preliminary data.</text>
</comment>
<evidence type="ECO:0000313" key="2">
    <source>
        <dbReference type="EMBL" id="KAF7353374.1"/>
    </source>
</evidence>
<feature type="region of interest" description="Disordered" evidence="1">
    <location>
        <begin position="53"/>
        <end position="127"/>
    </location>
</feature>
<keyword evidence="3" id="KW-1185">Reference proteome</keyword>
<name>A0A8H6Y7Q1_9AGAR</name>
<protein>
    <submittedName>
        <fullName evidence="2">Uncharacterized protein</fullName>
    </submittedName>
</protein>
<feature type="compositionally biased region" description="Polar residues" evidence="1">
    <location>
        <begin position="104"/>
        <end position="116"/>
    </location>
</feature>
<dbReference type="OrthoDB" id="3058178at2759"/>
<dbReference type="AlphaFoldDB" id="A0A8H6Y7Q1"/>
<evidence type="ECO:0000256" key="1">
    <source>
        <dbReference type="SAM" id="MobiDB-lite"/>
    </source>
</evidence>
<sequence>MGAPSTPTLTRSQSWMALAAEVSHLPSIPNLKIGAVSLRKRFRSSSVSTQPSVCVKSAPTVASPRQPQFPLKSALKRPSPTRRASCPSYLTSSSSTFDIDESISSDNEKYTVNSPEQGDAPPSGSPTLKIAAHALLDRVRQIQIFTPSPPHRRVSRVFPDLPPAPDLGEVSITLESDDSDDETLLPSMTRKVRFVVPAPPPPPTPEPEWEEPAWCDFM</sequence>
<feature type="region of interest" description="Disordered" evidence="1">
    <location>
        <begin position="150"/>
        <end position="170"/>
    </location>
</feature>
<feature type="compositionally biased region" description="Low complexity" evidence="1">
    <location>
        <begin position="85"/>
        <end position="95"/>
    </location>
</feature>
<organism evidence="2 3">
    <name type="scientific">Mycena sanguinolenta</name>
    <dbReference type="NCBI Taxonomy" id="230812"/>
    <lineage>
        <taxon>Eukaryota</taxon>
        <taxon>Fungi</taxon>
        <taxon>Dikarya</taxon>
        <taxon>Basidiomycota</taxon>
        <taxon>Agaricomycotina</taxon>
        <taxon>Agaricomycetes</taxon>
        <taxon>Agaricomycetidae</taxon>
        <taxon>Agaricales</taxon>
        <taxon>Marasmiineae</taxon>
        <taxon>Mycenaceae</taxon>
        <taxon>Mycena</taxon>
    </lineage>
</organism>
<dbReference type="EMBL" id="JACAZH010000012">
    <property type="protein sequence ID" value="KAF7353374.1"/>
    <property type="molecule type" value="Genomic_DNA"/>
</dbReference>
<evidence type="ECO:0000313" key="3">
    <source>
        <dbReference type="Proteomes" id="UP000623467"/>
    </source>
</evidence>
<dbReference type="Proteomes" id="UP000623467">
    <property type="component" value="Unassembled WGS sequence"/>
</dbReference>